<keyword evidence="2" id="KW-1185">Reference proteome</keyword>
<name>A0A4Y2I0J3_ARAVE</name>
<reference evidence="1 2" key="1">
    <citation type="journal article" date="2019" name="Sci. Rep.">
        <title>Orb-weaving spider Araneus ventricosus genome elucidates the spidroin gene catalogue.</title>
        <authorList>
            <person name="Kono N."/>
            <person name="Nakamura H."/>
            <person name="Ohtoshi R."/>
            <person name="Moran D.A.P."/>
            <person name="Shinohara A."/>
            <person name="Yoshida Y."/>
            <person name="Fujiwara M."/>
            <person name="Mori M."/>
            <person name="Tomita M."/>
            <person name="Arakawa K."/>
        </authorList>
    </citation>
    <scope>NUCLEOTIDE SEQUENCE [LARGE SCALE GENOMIC DNA]</scope>
</reference>
<sequence length="185" mass="20912">MKGSQVSVVDWHGGIAFCLDVDKRADIVPIRQLHAVCAMRAILGGVFTVCAEMPSRQIARDHALRSEVYRITIMRIPNRLCRLIAESEDRRHRIIHHTEPEDGWHTVCNALPNPEDGWHRVCSLHCRAQKTGGCRGIAMILNCSYRSAWGKTAVGIRRFKIKNNLRITKLSKLVLISSLKQLILA</sequence>
<gene>
    <name evidence="1" type="ORF">AVEN_56664_1</name>
</gene>
<dbReference type="Proteomes" id="UP000499080">
    <property type="component" value="Unassembled WGS sequence"/>
</dbReference>
<comment type="caution">
    <text evidence="1">The sequence shown here is derived from an EMBL/GenBank/DDBJ whole genome shotgun (WGS) entry which is preliminary data.</text>
</comment>
<dbReference type="AlphaFoldDB" id="A0A4Y2I0J3"/>
<organism evidence="1 2">
    <name type="scientific">Araneus ventricosus</name>
    <name type="common">Orbweaver spider</name>
    <name type="synonym">Epeira ventricosa</name>
    <dbReference type="NCBI Taxonomy" id="182803"/>
    <lineage>
        <taxon>Eukaryota</taxon>
        <taxon>Metazoa</taxon>
        <taxon>Ecdysozoa</taxon>
        <taxon>Arthropoda</taxon>
        <taxon>Chelicerata</taxon>
        <taxon>Arachnida</taxon>
        <taxon>Araneae</taxon>
        <taxon>Araneomorphae</taxon>
        <taxon>Entelegynae</taxon>
        <taxon>Araneoidea</taxon>
        <taxon>Araneidae</taxon>
        <taxon>Araneus</taxon>
    </lineage>
</organism>
<protein>
    <submittedName>
        <fullName evidence="1">Uncharacterized protein</fullName>
    </submittedName>
</protein>
<evidence type="ECO:0000313" key="1">
    <source>
        <dbReference type="EMBL" id="GBM71025.1"/>
    </source>
</evidence>
<proteinExistence type="predicted"/>
<accession>A0A4Y2I0J3</accession>
<dbReference type="EMBL" id="BGPR01002287">
    <property type="protein sequence ID" value="GBM71025.1"/>
    <property type="molecule type" value="Genomic_DNA"/>
</dbReference>
<evidence type="ECO:0000313" key="2">
    <source>
        <dbReference type="Proteomes" id="UP000499080"/>
    </source>
</evidence>